<keyword evidence="7" id="KW-1185">Reference proteome</keyword>
<reference evidence="6 7" key="1">
    <citation type="submission" date="2021-03" db="EMBL/GenBank/DDBJ databases">
        <title>Genomic Encyclopedia of Type Strains, Phase IV (KMG-IV): sequencing the most valuable type-strain genomes for metagenomic binning, comparative biology and taxonomic classification.</title>
        <authorList>
            <person name="Goeker M."/>
        </authorList>
    </citation>
    <scope>NUCLEOTIDE SEQUENCE [LARGE SCALE GENOMIC DNA]</scope>
    <source>
        <strain evidence="6 7">DSM 3984</strain>
    </source>
</reference>
<evidence type="ECO:0000256" key="4">
    <source>
        <dbReference type="RuleBase" id="RU000384"/>
    </source>
</evidence>
<accession>A0ABS4F1U1</accession>
<comment type="caution">
    <text evidence="6">The sequence shown here is derived from an EMBL/GenBank/DDBJ whole genome shotgun (WGS) entry which is preliminary data.</text>
</comment>
<protein>
    <recommendedName>
        <fullName evidence="2">glutamine synthetase</fullName>
        <ecNumber evidence="2">6.3.1.2</ecNumber>
    </recommendedName>
</protein>
<dbReference type="EMBL" id="JAGGJZ010000005">
    <property type="protein sequence ID" value="MBP1890208.1"/>
    <property type="molecule type" value="Genomic_DNA"/>
</dbReference>
<evidence type="ECO:0000256" key="3">
    <source>
        <dbReference type="PROSITE-ProRule" id="PRU01331"/>
    </source>
</evidence>
<dbReference type="SMART" id="SM01230">
    <property type="entry name" value="Gln-synt_C"/>
    <property type="match status" value="1"/>
</dbReference>
<sequence length="633" mass="72429">MVDDLIYTIPSNKHTKSDIFNILSENPEIKFVSLVGIDLSGNDTDEKIPVSLFLDDIDSFLNGVAVQTDGSSVVLPGIATLNNAKVDMITDLDCNWFVDYNYDNIDPLTKKPIGTLKIPCFLYHNNKAVDSRYILKSSVETFEKALWDEFSKNPKLLETYNLTKEDIEEINLTSATELEFWVKTPNDTAEIEELSTSQVLQEQYWTRTKGTVRTALEQTLILMDKYGFNPEMGHKEVGGVKAKLESTGKFNHIMEQLEVDWKFASALQAADNELFIRTLIQETFRRNGLEVTFMAKPIDEVAGSGMHVHLGVSAKLKNGNRVNLFHVSKEHFLSEIGYGAVMGILKNYEVMNPFISSTNNSLKRLKPGFEAPICTVTSLGITPENPSRNRTVLIGLIRDFESPMATRFELRSPNPHSNTYLTFAVSYLAMLDGILYASHSKKSKDELLKELSKKPGEKADYLETSRAYRSEDDVFEDFNEQERNEYFGKAPATVYENLSQLDNNLDKLEVLKKNPVFTDQIINSFKIAALSRWATELEHRIINNYIKQIRDSKRLHSPDKALDLDIFNWTRLNKLRHYLMKDTSNSKSLFSRLRDAFNNSDYKLASELYLEIEDKMCELRELYSEYEKNLLDL</sequence>
<dbReference type="PANTHER" id="PTHR43407:SF1">
    <property type="entry name" value="LENGSIN"/>
    <property type="match status" value="1"/>
</dbReference>
<dbReference type="Gene3D" id="3.30.590.10">
    <property type="entry name" value="Glutamine synthetase/guanido kinase, catalytic domain"/>
    <property type="match status" value="1"/>
</dbReference>
<evidence type="ECO:0000313" key="7">
    <source>
        <dbReference type="Proteomes" id="UP000783390"/>
    </source>
</evidence>
<dbReference type="EC" id="6.3.1.2" evidence="2"/>
<organism evidence="6 7">
    <name type="scientific">Clostridium moniliforme</name>
    <dbReference type="NCBI Taxonomy" id="39489"/>
    <lineage>
        <taxon>Bacteria</taxon>
        <taxon>Bacillati</taxon>
        <taxon>Bacillota</taxon>
        <taxon>Clostridia</taxon>
        <taxon>Eubacteriales</taxon>
        <taxon>Clostridiaceae</taxon>
        <taxon>Clostridium</taxon>
    </lineage>
</organism>
<dbReference type="RefSeq" id="WP_209797136.1">
    <property type="nucleotide sequence ID" value="NZ_JAGGJZ010000005.1"/>
</dbReference>
<dbReference type="InterPro" id="IPR008146">
    <property type="entry name" value="Gln_synth_cat_dom"/>
</dbReference>
<gene>
    <name evidence="6" type="ORF">J2Z53_001798</name>
</gene>
<name>A0ABS4F1U1_9CLOT</name>
<evidence type="ECO:0000259" key="5">
    <source>
        <dbReference type="PROSITE" id="PS51987"/>
    </source>
</evidence>
<dbReference type="PROSITE" id="PS51987">
    <property type="entry name" value="GS_CATALYTIC"/>
    <property type="match status" value="1"/>
</dbReference>
<dbReference type="Pfam" id="PF00120">
    <property type="entry name" value="Gln-synt_C"/>
    <property type="match status" value="1"/>
</dbReference>
<dbReference type="PANTHER" id="PTHR43407">
    <property type="entry name" value="GLUTAMINE SYNTHETASE"/>
    <property type="match status" value="1"/>
</dbReference>
<comment type="similarity">
    <text evidence="1 3 4">Belongs to the glutamine synthetase family.</text>
</comment>
<feature type="domain" description="GS catalytic" evidence="5">
    <location>
        <begin position="154"/>
        <end position="552"/>
    </location>
</feature>
<evidence type="ECO:0000256" key="1">
    <source>
        <dbReference type="ARBA" id="ARBA00009897"/>
    </source>
</evidence>
<proteinExistence type="inferred from homology"/>
<dbReference type="Proteomes" id="UP000783390">
    <property type="component" value="Unassembled WGS sequence"/>
</dbReference>
<dbReference type="InterPro" id="IPR014746">
    <property type="entry name" value="Gln_synth/guanido_kin_cat_dom"/>
</dbReference>
<evidence type="ECO:0000256" key="2">
    <source>
        <dbReference type="ARBA" id="ARBA00012937"/>
    </source>
</evidence>
<dbReference type="GO" id="GO:0004356">
    <property type="term" value="F:glutamine synthetase activity"/>
    <property type="evidence" value="ECO:0007669"/>
    <property type="project" value="UniProtKB-EC"/>
</dbReference>
<dbReference type="SUPFAM" id="SSF55931">
    <property type="entry name" value="Glutamine synthetase/guanido kinase"/>
    <property type="match status" value="1"/>
</dbReference>
<evidence type="ECO:0000313" key="6">
    <source>
        <dbReference type="EMBL" id="MBP1890208.1"/>
    </source>
</evidence>
<keyword evidence="6" id="KW-0436">Ligase</keyword>